<organism evidence="1 2">
    <name type="scientific">Mycena metata</name>
    <dbReference type="NCBI Taxonomy" id="1033252"/>
    <lineage>
        <taxon>Eukaryota</taxon>
        <taxon>Fungi</taxon>
        <taxon>Dikarya</taxon>
        <taxon>Basidiomycota</taxon>
        <taxon>Agaricomycotina</taxon>
        <taxon>Agaricomycetes</taxon>
        <taxon>Agaricomycetidae</taxon>
        <taxon>Agaricales</taxon>
        <taxon>Marasmiineae</taxon>
        <taxon>Mycenaceae</taxon>
        <taxon>Mycena</taxon>
    </lineage>
</organism>
<comment type="caution">
    <text evidence="1">The sequence shown here is derived from an EMBL/GenBank/DDBJ whole genome shotgun (WGS) entry which is preliminary data.</text>
</comment>
<name>A0AAD7HFM9_9AGAR</name>
<accession>A0AAD7HFM9</accession>
<evidence type="ECO:0000313" key="1">
    <source>
        <dbReference type="EMBL" id="KAJ7719000.1"/>
    </source>
</evidence>
<reference evidence="1" key="1">
    <citation type="submission" date="2023-03" db="EMBL/GenBank/DDBJ databases">
        <title>Massive genome expansion in bonnet fungi (Mycena s.s.) driven by repeated elements and novel gene families across ecological guilds.</title>
        <authorList>
            <consortium name="Lawrence Berkeley National Laboratory"/>
            <person name="Harder C.B."/>
            <person name="Miyauchi S."/>
            <person name="Viragh M."/>
            <person name="Kuo A."/>
            <person name="Thoen E."/>
            <person name="Andreopoulos B."/>
            <person name="Lu D."/>
            <person name="Skrede I."/>
            <person name="Drula E."/>
            <person name="Henrissat B."/>
            <person name="Morin E."/>
            <person name="Kohler A."/>
            <person name="Barry K."/>
            <person name="LaButti K."/>
            <person name="Morin E."/>
            <person name="Salamov A."/>
            <person name="Lipzen A."/>
            <person name="Mereny Z."/>
            <person name="Hegedus B."/>
            <person name="Baldrian P."/>
            <person name="Stursova M."/>
            <person name="Weitz H."/>
            <person name="Taylor A."/>
            <person name="Grigoriev I.V."/>
            <person name="Nagy L.G."/>
            <person name="Martin F."/>
            <person name="Kauserud H."/>
        </authorList>
    </citation>
    <scope>NUCLEOTIDE SEQUENCE</scope>
    <source>
        <strain evidence="1">CBHHK182m</strain>
    </source>
</reference>
<protein>
    <submittedName>
        <fullName evidence="1">Uncharacterized protein</fullName>
    </submittedName>
</protein>
<keyword evidence="2" id="KW-1185">Reference proteome</keyword>
<dbReference type="AlphaFoldDB" id="A0AAD7HFM9"/>
<dbReference type="EMBL" id="JARKIB010000258">
    <property type="protein sequence ID" value="KAJ7719000.1"/>
    <property type="molecule type" value="Genomic_DNA"/>
</dbReference>
<dbReference type="Proteomes" id="UP001215598">
    <property type="component" value="Unassembled WGS sequence"/>
</dbReference>
<sequence length="234" mass="25883">MTFWDQNVDCKHVLSFAHILGTHPKILQCYSRPRKAEAEILMKKRWENAPVRSGAARIVTVALRQSVTLVTTLVVFSVHAGSTGDHWDVDGQRKPEVNALKASILKKSTLCALLEAVIFLLLRAQEKSTNNNDWGNRHTVFGVSVEEEDIYTTLSKQVAPDVLGQCIAIKFHQNFCLDNISTSPIGFLPINEWCPSGHPTPQNNAVKEVDPIQTVVGAPFGLKGSRKSTVTAER</sequence>
<evidence type="ECO:0000313" key="2">
    <source>
        <dbReference type="Proteomes" id="UP001215598"/>
    </source>
</evidence>
<proteinExistence type="predicted"/>
<gene>
    <name evidence="1" type="ORF">B0H16DRAFT_1475200</name>
</gene>